<evidence type="ECO:0000313" key="1">
    <source>
        <dbReference type="EMBL" id="CRL10714.1"/>
    </source>
</evidence>
<organism evidence="1 2">
    <name type="scientific">Phaeobacter italicus</name>
    <dbReference type="NCBI Taxonomy" id="481446"/>
    <lineage>
        <taxon>Bacteria</taxon>
        <taxon>Pseudomonadati</taxon>
        <taxon>Pseudomonadota</taxon>
        <taxon>Alphaproteobacteria</taxon>
        <taxon>Rhodobacterales</taxon>
        <taxon>Roseobacteraceae</taxon>
        <taxon>Phaeobacter</taxon>
    </lineage>
</organism>
<sequence>MRGILTGTTDWRFPEQACKAAPSGKSWSGDERGLVIRGPCS</sequence>
<protein>
    <submittedName>
        <fullName evidence="1">Uncharacterized protein</fullName>
    </submittedName>
</protein>
<dbReference type="EMBL" id="CVRL01000014">
    <property type="protein sequence ID" value="CRL10714.1"/>
    <property type="molecule type" value="Genomic_DNA"/>
</dbReference>
<evidence type="ECO:0000313" key="2">
    <source>
        <dbReference type="Proteomes" id="UP000043764"/>
    </source>
</evidence>
<reference evidence="2" key="1">
    <citation type="submission" date="2015-05" db="EMBL/GenBank/DDBJ databases">
        <authorList>
            <person name="Rodrigo-Torres Lidia"/>
            <person name="Arahal R.David."/>
        </authorList>
    </citation>
    <scope>NUCLEOTIDE SEQUENCE [LARGE SCALE GENOMIC DNA]</scope>
    <source>
        <strain evidence="2">CECT 7321</strain>
    </source>
</reference>
<dbReference type="Proteomes" id="UP000043764">
    <property type="component" value="Unassembled WGS sequence"/>
</dbReference>
<gene>
    <name evidence="1" type="ORF">NIT7321_01561</name>
</gene>
<name>A0A0H5D117_9RHOB</name>
<proteinExistence type="predicted"/>
<accession>A0A0H5D117</accession>
<keyword evidence="2" id="KW-1185">Reference proteome</keyword>
<dbReference type="AlphaFoldDB" id="A0A0H5D117"/>